<dbReference type="SUPFAM" id="SSF57884">
    <property type="entry name" value="Ada DNA repair protein, N-terminal domain (N-Ada 10)"/>
    <property type="match status" value="1"/>
</dbReference>
<evidence type="ECO:0000256" key="4">
    <source>
        <dbReference type="SAM" id="MobiDB-lite"/>
    </source>
</evidence>
<feature type="region of interest" description="Disordered" evidence="4">
    <location>
        <begin position="27"/>
        <end position="57"/>
    </location>
</feature>
<sequence length="274" mass="31196">MNRLQKTLGFLLILILAVLSGCGTETSESNEKKAAQPTEEETNVSQSGDENEVESSLKREDVIGVAAKVTRVVDGDTVKVELLNGKEETVRLILVDTPETKHPQLKVQPFGPEASDYTTEHLTNQEVTLEFDAEERDRYGRLLAYIWVDSKLFNEELVAKGLARVAVFPPNTKYVDEFRKTQDQARKNKLGIWSIENYVEEKSYNSEVARSIKEKEEDESAELNERCENKIKGNKNSKIYHVPTGAHYDQKMNNVQWFCTEEEAEEAGYRQSKN</sequence>
<evidence type="ECO:0000256" key="1">
    <source>
        <dbReference type="ARBA" id="ARBA00022722"/>
    </source>
</evidence>
<keyword evidence="3" id="KW-0378">Hydrolase</keyword>
<dbReference type="PROSITE" id="PS01284">
    <property type="entry name" value="TNASE_2"/>
    <property type="match status" value="1"/>
</dbReference>
<dbReference type="Gene3D" id="2.40.50.90">
    <property type="match status" value="1"/>
</dbReference>
<dbReference type="GO" id="GO:0004519">
    <property type="term" value="F:endonuclease activity"/>
    <property type="evidence" value="ECO:0007669"/>
    <property type="project" value="UniProtKB-KW"/>
</dbReference>
<name>A0A0V8JIB4_9BACI</name>
<dbReference type="PANTHER" id="PTHR12302:SF3">
    <property type="entry name" value="SERINE_THREONINE-PROTEIN KINASE 31"/>
    <property type="match status" value="1"/>
</dbReference>
<keyword evidence="5" id="KW-0732">Signal</keyword>
<feature type="chain" id="PRO_5039079847" evidence="5">
    <location>
        <begin position="24"/>
        <end position="274"/>
    </location>
</feature>
<dbReference type="SMART" id="SM00318">
    <property type="entry name" value="SNc"/>
    <property type="match status" value="1"/>
</dbReference>
<dbReference type="RefSeq" id="WP_025907925.1">
    <property type="nucleotide sequence ID" value="NZ_KQ758682.1"/>
</dbReference>
<dbReference type="CDD" id="cd00175">
    <property type="entry name" value="SNc"/>
    <property type="match status" value="1"/>
</dbReference>
<dbReference type="AlphaFoldDB" id="A0A0V8JIB4"/>
<keyword evidence="2" id="KW-0255">Endonuclease</keyword>
<comment type="caution">
    <text evidence="7">The sequence shown here is derived from an EMBL/GenBank/DDBJ whole genome shotgun (WGS) entry which is preliminary data.</text>
</comment>
<gene>
    <name evidence="7" type="ORF">AS180_16780</name>
</gene>
<dbReference type="InterPro" id="IPR002071">
    <property type="entry name" value="Thermonucl_AS"/>
</dbReference>
<dbReference type="Proteomes" id="UP000053681">
    <property type="component" value="Unassembled WGS sequence"/>
</dbReference>
<dbReference type="Gene3D" id="3.40.10.10">
    <property type="entry name" value="DNA Methylphosphotriester Repair Domain"/>
    <property type="match status" value="1"/>
</dbReference>
<dbReference type="EMBL" id="LNQP01000067">
    <property type="protein sequence ID" value="KSU86769.1"/>
    <property type="molecule type" value="Genomic_DNA"/>
</dbReference>
<evidence type="ECO:0000313" key="8">
    <source>
        <dbReference type="Proteomes" id="UP000053681"/>
    </source>
</evidence>
<dbReference type="InterPro" id="IPR035437">
    <property type="entry name" value="SNase_OB-fold_sf"/>
</dbReference>
<dbReference type="PANTHER" id="PTHR12302">
    <property type="entry name" value="EBNA2 BINDING PROTEIN P100"/>
    <property type="match status" value="1"/>
</dbReference>
<evidence type="ECO:0000256" key="3">
    <source>
        <dbReference type="ARBA" id="ARBA00022801"/>
    </source>
</evidence>
<dbReference type="Pfam" id="PF00565">
    <property type="entry name" value="SNase"/>
    <property type="match status" value="1"/>
</dbReference>
<dbReference type="InterPro" id="IPR016071">
    <property type="entry name" value="Staphylococal_nuclease_OB-fold"/>
</dbReference>
<evidence type="ECO:0000256" key="2">
    <source>
        <dbReference type="ARBA" id="ARBA00022759"/>
    </source>
</evidence>
<evidence type="ECO:0000256" key="5">
    <source>
        <dbReference type="SAM" id="SignalP"/>
    </source>
</evidence>
<dbReference type="GO" id="GO:0016787">
    <property type="term" value="F:hydrolase activity"/>
    <property type="evidence" value="ECO:0007669"/>
    <property type="project" value="UniProtKB-KW"/>
</dbReference>
<keyword evidence="8" id="KW-1185">Reference proteome</keyword>
<feature type="signal peptide" evidence="5">
    <location>
        <begin position="1"/>
        <end position="23"/>
    </location>
</feature>
<keyword evidence="1" id="KW-0540">Nuclease</keyword>
<dbReference type="PROSITE" id="PS50830">
    <property type="entry name" value="TNASE_3"/>
    <property type="match status" value="1"/>
</dbReference>
<protein>
    <submittedName>
        <fullName evidence="7">Thermonuclease</fullName>
    </submittedName>
</protein>
<dbReference type="PROSITE" id="PS51257">
    <property type="entry name" value="PROKAR_LIPOPROTEIN"/>
    <property type="match status" value="1"/>
</dbReference>
<proteinExistence type="predicted"/>
<dbReference type="InterPro" id="IPR035451">
    <property type="entry name" value="Ada-like_dom_sf"/>
</dbReference>
<evidence type="ECO:0000313" key="7">
    <source>
        <dbReference type="EMBL" id="KSU86769.1"/>
    </source>
</evidence>
<dbReference type="GO" id="GO:0003676">
    <property type="term" value="F:nucleic acid binding"/>
    <property type="evidence" value="ECO:0007669"/>
    <property type="project" value="InterPro"/>
</dbReference>
<reference evidence="7 8" key="1">
    <citation type="submission" date="2015-11" db="EMBL/GenBank/DDBJ databases">
        <title>Bacillus caseinolyticus sp nov.</title>
        <authorList>
            <person name="Dastager S.G."/>
            <person name="Mawlankar R."/>
        </authorList>
    </citation>
    <scope>NUCLEOTIDE SEQUENCE [LARGE SCALE GENOMIC DNA]</scope>
    <source>
        <strain evidence="7 8">SGD-V-76</strain>
    </source>
</reference>
<feature type="domain" description="TNase-like" evidence="6">
    <location>
        <begin position="67"/>
        <end position="195"/>
    </location>
</feature>
<dbReference type="SUPFAM" id="SSF50199">
    <property type="entry name" value="Staphylococcal nuclease"/>
    <property type="match status" value="1"/>
</dbReference>
<organism evidence="7 8">
    <name type="scientific">Priestia veravalensis</name>
    <dbReference type="NCBI Taxonomy" id="1414648"/>
    <lineage>
        <taxon>Bacteria</taxon>
        <taxon>Bacillati</taxon>
        <taxon>Bacillota</taxon>
        <taxon>Bacilli</taxon>
        <taxon>Bacillales</taxon>
        <taxon>Bacillaceae</taxon>
        <taxon>Priestia</taxon>
    </lineage>
</organism>
<dbReference type="PROSITE" id="PS01123">
    <property type="entry name" value="TNASE_1"/>
    <property type="match status" value="1"/>
</dbReference>
<evidence type="ECO:0000259" key="6">
    <source>
        <dbReference type="PROSITE" id="PS50830"/>
    </source>
</evidence>
<accession>A0A0V8JIB4</accession>